<dbReference type="CDD" id="cd05006">
    <property type="entry name" value="SIS_GmhA"/>
    <property type="match status" value="1"/>
</dbReference>
<evidence type="ECO:0000256" key="5">
    <source>
        <dbReference type="ARBA" id="ARBA00022723"/>
    </source>
</evidence>
<comment type="function">
    <text evidence="9">Catalyzes the isomerization of sedoheptulose 7-phosphate in D-glycero-D-manno-heptose 7-phosphate.</text>
</comment>
<feature type="binding site" evidence="9">
    <location>
        <begin position="119"/>
        <end position="121"/>
    </location>
    <ligand>
        <name>substrate</name>
    </ligand>
</feature>
<dbReference type="GO" id="GO:0008270">
    <property type="term" value="F:zinc ion binding"/>
    <property type="evidence" value="ECO:0007669"/>
    <property type="project" value="UniProtKB-UniRule"/>
</dbReference>
<dbReference type="InterPro" id="IPR035461">
    <property type="entry name" value="GmhA/DiaA"/>
</dbReference>
<comment type="pathway">
    <text evidence="9">Carbohydrate biosynthesis; D-glycero-D-manno-heptose 7-phosphate biosynthesis; D-glycero-alpha-D-manno-heptose 7-phosphate and D-glycero-beta-D-manno-heptose 7-phosphate from sedoheptulose 7-phosphate: step 1/1.</text>
</comment>
<evidence type="ECO:0000256" key="1">
    <source>
        <dbReference type="ARBA" id="ARBA00000348"/>
    </source>
</evidence>
<evidence type="ECO:0000256" key="3">
    <source>
        <dbReference type="ARBA" id="ARBA00009894"/>
    </source>
</evidence>
<dbReference type="InterPro" id="IPR001347">
    <property type="entry name" value="SIS_dom"/>
</dbReference>
<feature type="binding site" evidence="9">
    <location>
        <position position="64"/>
    </location>
    <ligand>
        <name>substrate</name>
    </ligand>
</feature>
<dbReference type="PANTHER" id="PTHR30390:SF6">
    <property type="entry name" value="DNAA INITIATOR-ASSOCIATING PROTEIN DIAA"/>
    <property type="match status" value="1"/>
</dbReference>
<dbReference type="InterPro" id="IPR046348">
    <property type="entry name" value="SIS_dom_sf"/>
</dbReference>
<dbReference type="UniPathway" id="UPA00041">
    <property type="reaction ID" value="UER00436"/>
</dbReference>
<feature type="binding site" evidence="9">
    <location>
        <position position="124"/>
    </location>
    <ligand>
        <name>substrate</name>
    </ligand>
</feature>
<dbReference type="EC" id="5.3.1.28" evidence="9"/>
<keyword evidence="5 9" id="KW-0479">Metal-binding</keyword>
<proteinExistence type="inferred from homology"/>
<comment type="similarity">
    <text evidence="3 9">Belongs to the SIS family. GmhA subfamily.</text>
</comment>
<dbReference type="GO" id="GO:0008968">
    <property type="term" value="F:D-sedoheptulose 7-phosphate isomerase activity"/>
    <property type="evidence" value="ECO:0007669"/>
    <property type="project" value="UniProtKB-UniRule"/>
</dbReference>
<dbReference type="InterPro" id="IPR004515">
    <property type="entry name" value="Phosphoheptose_Isoase"/>
</dbReference>
<dbReference type="KEGG" id="asoc:CB4_00633"/>
<dbReference type="GO" id="GO:2001061">
    <property type="term" value="P:D-glycero-D-manno-heptose 7-phosphate biosynthetic process"/>
    <property type="evidence" value="ECO:0007669"/>
    <property type="project" value="UniProtKB-UniPathway"/>
</dbReference>
<gene>
    <name evidence="9 10" type="primary">gmhA</name>
    <name evidence="10" type="ORF">CB4_00633</name>
</gene>
<feature type="binding site" evidence="9">
    <location>
        <begin position="51"/>
        <end position="53"/>
    </location>
    <ligand>
        <name>substrate</name>
    </ligand>
</feature>
<keyword evidence="11" id="KW-1185">Reference proteome</keyword>
<evidence type="ECO:0000313" key="11">
    <source>
        <dbReference type="Proteomes" id="UP000217696"/>
    </source>
</evidence>
<evidence type="ECO:0000313" key="10">
    <source>
        <dbReference type="EMBL" id="BAU26506.1"/>
    </source>
</evidence>
<dbReference type="EMBL" id="AP017312">
    <property type="protein sequence ID" value="BAU26506.1"/>
    <property type="molecule type" value="Genomic_DNA"/>
</dbReference>
<feature type="binding site" evidence="9">
    <location>
        <position position="60"/>
    </location>
    <ligand>
        <name>Zn(2+)</name>
        <dbReference type="ChEBI" id="CHEBI:29105"/>
    </ligand>
</feature>
<keyword evidence="4 9" id="KW-0963">Cytoplasm</keyword>
<dbReference type="GO" id="GO:0097367">
    <property type="term" value="F:carbohydrate derivative binding"/>
    <property type="evidence" value="ECO:0007669"/>
    <property type="project" value="InterPro"/>
</dbReference>
<keyword evidence="7 9" id="KW-0413">Isomerase</keyword>
<comment type="miscellaneous">
    <text evidence="9">The reaction produces a racemic mixture of D-glycero-alpha-D-manno-heptose 7-phosphate and D-glycero-beta-D-manno-heptose 7-phosphate.</text>
</comment>
<evidence type="ECO:0000256" key="8">
    <source>
        <dbReference type="ARBA" id="ARBA00023277"/>
    </source>
</evidence>
<dbReference type="GO" id="GO:0005737">
    <property type="term" value="C:cytoplasm"/>
    <property type="evidence" value="ECO:0007669"/>
    <property type="project" value="UniProtKB-SubCell"/>
</dbReference>
<reference evidence="10 11" key="1">
    <citation type="submission" date="2015-12" db="EMBL/GenBank/DDBJ databases">
        <title>Genome sequence of Aneurinibacillus soli.</title>
        <authorList>
            <person name="Lee J.S."/>
            <person name="Lee K.C."/>
            <person name="Kim K.K."/>
            <person name="Lee B.W."/>
        </authorList>
    </citation>
    <scope>NUCLEOTIDE SEQUENCE [LARGE SCALE GENOMIC DNA]</scope>
    <source>
        <strain evidence="10 11">CB4</strain>
    </source>
</reference>
<dbReference type="AlphaFoldDB" id="A0A0U5ARQ7"/>
<evidence type="ECO:0000256" key="9">
    <source>
        <dbReference type="HAMAP-Rule" id="MF_00067"/>
    </source>
</evidence>
<evidence type="ECO:0000256" key="2">
    <source>
        <dbReference type="ARBA" id="ARBA00004496"/>
    </source>
</evidence>
<dbReference type="SUPFAM" id="SSF53697">
    <property type="entry name" value="SIS domain"/>
    <property type="match status" value="1"/>
</dbReference>
<organism evidence="10 11">
    <name type="scientific">Aneurinibacillus soli</name>
    <dbReference type="NCBI Taxonomy" id="1500254"/>
    <lineage>
        <taxon>Bacteria</taxon>
        <taxon>Bacillati</taxon>
        <taxon>Bacillota</taxon>
        <taxon>Bacilli</taxon>
        <taxon>Bacillales</taxon>
        <taxon>Paenibacillaceae</taxon>
        <taxon>Aneurinibacillus group</taxon>
        <taxon>Aneurinibacillus</taxon>
    </lineage>
</organism>
<evidence type="ECO:0000256" key="6">
    <source>
        <dbReference type="ARBA" id="ARBA00022833"/>
    </source>
</evidence>
<dbReference type="Gene3D" id="3.40.50.10490">
    <property type="entry name" value="Glucose-6-phosphate isomerase like protein, domain 1"/>
    <property type="match status" value="1"/>
</dbReference>
<comment type="cofactor">
    <cofactor evidence="9">
        <name>Zn(2+)</name>
        <dbReference type="ChEBI" id="CHEBI:29105"/>
    </cofactor>
    <text evidence="9">Binds 1 zinc ion per subunit.</text>
</comment>
<comment type="subcellular location">
    <subcellularLocation>
        <location evidence="2 9">Cytoplasm</location>
    </subcellularLocation>
</comment>
<comment type="catalytic activity">
    <reaction evidence="1 9">
        <text>2 D-sedoheptulose 7-phosphate = D-glycero-alpha-D-manno-heptose 7-phosphate + D-glycero-beta-D-manno-heptose 7-phosphate</text>
        <dbReference type="Rhea" id="RHEA:27489"/>
        <dbReference type="ChEBI" id="CHEBI:57483"/>
        <dbReference type="ChEBI" id="CHEBI:60203"/>
        <dbReference type="ChEBI" id="CHEBI:60204"/>
        <dbReference type="EC" id="5.3.1.28"/>
    </reaction>
</comment>
<dbReference type="Proteomes" id="UP000217696">
    <property type="component" value="Chromosome"/>
</dbReference>
<accession>A0A0U5ARQ7</accession>
<name>A0A0U5ARQ7_9BACL</name>
<feature type="binding site" evidence="9">
    <location>
        <position position="171"/>
    </location>
    <ligand>
        <name>Zn(2+)</name>
        <dbReference type="ChEBI" id="CHEBI:29105"/>
    </ligand>
</feature>
<dbReference type="HAMAP" id="MF_00067">
    <property type="entry name" value="GmhA"/>
    <property type="match status" value="1"/>
</dbReference>
<dbReference type="Pfam" id="PF13580">
    <property type="entry name" value="SIS_2"/>
    <property type="match status" value="1"/>
</dbReference>
<feature type="binding site" evidence="9">
    <location>
        <position position="179"/>
    </location>
    <ligand>
        <name>Zn(2+)</name>
        <dbReference type="ChEBI" id="CHEBI:29105"/>
    </ligand>
</feature>
<dbReference type="RefSeq" id="WP_269459515.1">
    <property type="nucleotide sequence ID" value="NZ_AP017312.1"/>
</dbReference>
<evidence type="ECO:0000256" key="7">
    <source>
        <dbReference type="ARBA" id="ARBA00023235"/>
    </source>
</evidence>
<dbReference type="PROSITE" id="PS51464">
    <property type="entry name" value="SIS"/>
    <property type="match status" value="1"/>
</dbReference>
<dbReference type="PANTHER" id="PTHR30390">
    <property type="entry name" value="SEDOHEPTULOSE 7-PHOSPHATE ISOMERASE / DNAA INITIATOR-ASSOCIATING FACTOR FOR REPLICATION INITIATION"/>
    <property type="match status" value="1"/>
</dbReference>
<feature type="binding site" evidence="9">
    <location>
        <position position="64"/>
    </location>
    <ligand>
        <name>Zn(2+)</name>
        <dbReference type="ChEBI" id="CHEBI:29105"/>
    </ligand>
</feature>
<dbReference type="GO" id="GO:0005975">
    <property type="term" value="P:carbohydrate metabolic process"/>
    <property type="evidence" value="ECO:0007669"/>
    <property type="project" value="UniProtKB-UniRule"/>
</dbReference>
<sequence>MEVYIRAQIERSIEVKQKLLADENLMELIETIARKAVEVYQNGNKILISGNGGSAADAQHIAGEFVNRFYFDRPGLPAIALTTDTSVLTAVGNDYGYEHLFARQIQANGVAGDMFIGMSTSGNSSNIIRALEECRKKEIVTVGFTGETGGKMAALCDYCIKVPSVETPRIQESHILIGHIICAIVEEQLFGAGFQVQAIRDGV</sequence>
<protein>
    <recommendedName>
        <fullName evidence="9">Phosphoheptose isomerase</fullName>
        <ecNumber evidence="9">5.3.1.28</ecNumber>
    </recommendedName>
    <alternativeName>
        <fullName evidence="9">Sedoheptulose 7-phosphate isomerase</fullName>
    </alternativeName>
</protein>
<dbReference type="InterPro" id="IPR050099">
    <property type="entry name" value="SIS_GmhA/DiaA_subfam"/>
</dbReference>
<feature type="binding site" evidence="9">
    <location>
        <begin position="93"/>
        <end position="94"/>
    </location>
    <ligand>
        <name>substrate</name>
    </ligand>
</feature>
<feature type="binding site" evidence="9">
    <location>
        <position position="171"/>
    </location>
    <ligand>
        <name>substrate</name>
    </ligand>
</feature>
<evidence type="ECO:0000256" key="4">
    <source>
        <dbReference type="ARBA" id="ARBA00022490"/>
    </source>
</evidence>
<keyword evidence="6 9" id="KW-0862">Zinc</keyword>
<keyword evidence="8 9" id="KW-0119">Carbohydrate metabolism</keyword>